<dbReference type="EMBL" id="CP092869">
    <property type="protein sequence ID" value="UYV70010.1"/>
    <property type="molecule type" value="Genomic_DNA"/>
</dbReference>
<name>A0ABY6KQX9_9ARAC</name>
<sequence>MLDHVSRLYRSEMKMNKGFQKKLKLEQINYNIEIRRVSLYNQLKERGSRDRKSKNRETPGKESRLELSQELNDTSQSAATSLRQETPTVTTRYGRTVQRPAKLDL</sequence>
<keyword evidence="3" id="KW-1185">Reference proteome</keyword>
<feature type="compositionally biased region" description="Basic and acidic residues" evidence="1">
    <location>
        <begin position="44"/>
        <end position="67"/>
    </location>
</feature>
<organism evidence="2 3">
    <name type="scientific">Cordylochernes scorpioides</name>
    <dbReference type="NCBI Taxonomy" id="51811"/>
    <lineage>
        <taxon>Eukaryota</taxon>
        <taxon>Metazoa</taxon>
        <taxon>Ecdysozoa</taxon>
        <taxon>Arthropoda</taxon>
        <taxon>Chelicerata</taxon>
        <taxon>Arachnida</taxon>
        <taxon>Pseudoscorpiones</taxon>
        <taxon>Cheliferoidea</taxon>
        <taxon>Chernetidae</taxon>
        <taxon>Cordylochernes</taxon>
    </lineage>
</organism>
<feature type="compositionally biased region" description="Polar residues" evidence="1">
    <location>
        <begin position="69"/>
        <end position="93"/>
    </location>
</feature>
<evidence type="ECO:0000313" key="2">
    <source>
        <dbReference type="EMBL" id="UYV70010.1"/>
    </source>
</evidence>
<protein>
    <submittedName>
        <fullName evidence="2">Uncharacterized protein</fullName>
    </submittedName>
</protein>
<evidence type="ECO:0000256" key="1">
    <source>
        <dbReference type="SAM" id="MobiDB-lite"/>
    </source>
</evidence>
<evidence type="ECO:0000313" key="3">
    <source>
        <dbReference type="Proteomes" id="UP001235939"/>
    </source>
</evidence>
<feature type="region of interest" description="Disordered" evidence="1">
    <location>
        <begin position="44"/>
        <end position="105"/>
    </location>
</feature>
<reference evidence="2 3" key="1">
    <citation type="submission" date="2022-01" db="EMBL/GenBank/DDBJ databases">
        <title>A chromosomal length assembly of Cordylochernes scorpioides.</title>
        <authorList>
            <person name="Zeh D."/>
            <person name="Zeh J."/>
        </authorList>
    </citation>
    <scope>NUCLEOTIDE SEQUENCE [LARGE SCALE GENOMIC DNA]</scope>
    <source>
        <strain evidence="2">IN4F17</strain>
        <tissue evidence="2">Whole Body</tissue>
    </source>
</reference>
<gene>
    <name evidence="2" type="ORF">LAZ67_7001459</name>
</gene>
<dbReference type="Proteomes" id="UP001235939">
    <property type="component" value="Chromosome 07"/>
</dbReference>
<accession>A0ABY6KQX9</accession>
<proteinExistence type="predicted"/>